<feature type="chain" id="PRO_5002934260" description="SAM domain-containing protein" evidence="2">
    <location>
        <begin position="23"/>
        <end position="734"/>
    </location>
</feature>
<organism>
    <name type="scientific">Branchiostoma floridae</name>
    <name type="common">Florida lancelet</name>
    <name type="synonym">Amphioxus</name>
    <dbReference type="NCBI Taxonomy" id="7739"/>
    <lineage>
        <taxon>Eukaryota</taxon>
        <taxon>Metazoa</taxon>
        <taxon>Chordata</taxon>
        <taxon>Cephalochordata</taxon>
        <taxon>Leptocardii</taxon>
        <taxon>Amphioxiformes</taxon>
        <taxon>Branchiostomatidae</taxon>
        <taxon>Branchiostoma</taxon>
    </lineage>
</organism>
<keyword evidence="2" id="KW-0732">Signal</keyword>
<evidence type="ECO:0000313" key="3">
    <source>
        <dbReference type="EMBL" id="EEN69091.1"/>
    </source>
</evidence>
<name>C3XS76_BRAFL</name>
<dbReference type="InterPro" id="IPR009689">
    <property type="entry name" value="DUF1280"/>
</dbReference>
<dbReference type="PANTHER" id="PTHR31424:SF6">
    <property type="match status" value="1"/>
</dbReference>
<evidence type="ECO:0008006" key="4">
    <source>
        <dbReference type="Google" id="ProtNLM"/>
    </source>
</evidence>
<dbReference type="Pfam" id="PF06918">
    <property type="entry name" value="DUF1280"/>
    <property type="match status" value="1"/>
</dbReference>
<reference evidence="3" key="1">
    <citation type="journal article" date="2008" name="Nature">
        <title>The amphioxus genome and the evolution of the chordate karyotype.</title>
        <authorList>
            <consortium name="US DOE Joint Genome Institute (JGI-PGF)"/>
            <person name="Putnam N.H."/>
            <person name="Butts T."/>
            <person name="Ferrier D.E.K."/>
            <person name="Furlong R.F."/>
            <person name="Hellsten U."/>
            <person name="Kawashima T."/>
            <person name="Robinson-Rechavi M."/>
            <person name="Shoguchi E."/>
            <person name="Terry A."/>
            <person name="Yu J.-K."/>
            <person name="Benito-Gutierrez E.L."/>
            <person name="Dubchak I."/>
            <person name="Garcia-Fernandez J."/>
            <person name="Gibson-Brown J.J."/>
            <person name="Grigoriev I.V."/>
            <person name="Horton A.C."/>
            <person name="de Jong P.J."/>
            <person name="Jurka J."/>
            <person name="Kapitonov V.V."/>
            <person name="Kohara Y."/>
            <person name="Kuroki Y."/>
            <person name="Lindquist E."/>
            <person name="Lucas S."/>
            <person name="Osoegawa K."/>
            <person name="Pennacchio L.A."/>
            <person name="Salamov A.A."/>
            <person name="Satou Y."/>
            <person name="Sauka-Spengler T."/>
            <person name="Schmutz J."/>
            <person name="Shin-I T."/>
            <person name="Toyoda A."/>
            <person name="Bronner-Fraser M."/>
            <person name="Fujiyama A."/>
            <person name="Holland L.Z."/>
            <person name="Holland P.W.H."/>
            <person name="Satoh N."/>
            <person name="Rokhsar D.S."/>
        </authorList>
    </citation>
    <scope>NUCLEOTIDE SEQUENCE [LARGE SCALE GENOMIC DNA]</scope>
    <source>
        <strain evidence="3">S238N-H82</strain>
        <tissue evidence="3">Testes</tissue>
    </source>
</reference>
<gene>
    <name evidence="3" type="ORF">BRAFLDRAFT_89964</name>
</gene>
<dbReference type="EMBL" id="GG666457">
    <property type="protein sequence ID" value="EEN69091.1"/>
    <property type="molecule type" value="Genomic_DNA"/>
</dbReference>
<protein>
    <recommendedName>
        <fullName evidence="4">SAM domain-containing protein</fullName>
    </recommendedName>
</protein>
<sequence>MVYIISFLQILQPLTFCRVTTARKPASEVSDRTARRRAQELQTARRLSSGGDVQHQLARELQLVPRETLKEMLQHLKLTLIRIPDGHLLSAKTDLNMTWSQTRELKRWLKANNIQCESEITSRRIAGAMLAEQEVQSELLPFTVKDADGCRTVELRPAAAVTSLKATVLDYLKRSAEEGDLTWHDGAIPENEIWVKILADHGGESFKNAFQVLNTKHPKTVVFSLFRAKDTRENIMTGNGQIAAGIEELKDTVWKLPDGRDARFRLFAAGDYALLSTWYGISGACGVRPCLYCEVKKVSMHLPKEDRELLILKRTLERLDMQYHDFMERGKGNRQEAKHYKNVIAPAMFRIPIDQVCIPGLHVTLGLYNKLYDRLEHELNDLDAIIATNLVRRVLPDPDVDQAQVLHHHSMHGLIPYVVAVEEARQIDEEVEAIKEEIDELENNLAWAMLYADTDVASIMRVKEEVDRLMEKKETLERKSKKVKEKGKVTTTNGPLAKRLDEVLQKRRVQRQAYQGKSFIGNHVHAMLKEDAIEDLTSIAKVAAEEIVTEMEGFPLIIVTKAQQIHLNFKRIMSLFAACYKGYSHANPMSEDDILALDRNIRSFIDTFRELFPTMTFPIKLHLLEDHMVEWVSRWGFGIGFHGEQGIESTHAAFNQIQRSTSGIADPVRRLKATLENHLLRVSPSHHGGVPAPKPQCEKNTTAIFSSLQTASCDRFTIISGGQRSEDVTRRELK</sequence>
<accession>C3XS76</accession>
<dbReference type="PANTHER" id="PTHR31424">
    <property type="entry name" value="PROTEIN CBG23806"/>
    <property type="match status" value="1"/>
</dbReference>
<dbReference type="AlphaFoldDB" id="C3XS76"/>
<evidence type="ECO:0000256" key="1">
    <source>
        <dbReference type="SAM" id="Coils"/>
    </source>
</evidence>
<dbReference type="eggNOG" id="ENOG502QRBM">
    <property type="taxonomic scope" value="Eukaryota"/>
</dbReference>
<feature type="coiled-coil region" evidence="1">
    <location>
        <begin position="417"/>
        <end position="486"/>
    </location>
</feature>
<dbReference type="InParanoid" id="C3XS76"/>
<keyword evidence="1" id="KW-0175">Coiled coil</keyword>
<evidence type="ECO:0000256" key="2">
    <source>
        <dbReference type="SAM" id="SignalP"/>
    </source>
</evidence>
<feature type="signal peptide" evidence="2">
    <location>
        <begin position="1"/>
        <end position="22"/>
    </location>
</feature>
<proteinExistence type="predicted"/>